<dbReference type="KEGG" id="bomb:GT348_01860"/>
<dbReference type="SMART" id="SM01101">
    <property type="entry name" value="CRISPR_assoc"/>
    <property type="match status" value="1"/>
</dbReference>
<dbReference type="CDD" id="cd09727">
    <property type="entry name" value="Cas6_I-E"/>
    <property type="match status" value="1"/>
</dbReference>
<protein>
    <submittedName>
        <fullName evidence="1">Type I-E CRISPR-associated protein Cas6/Cse3/CasE</fullName>
    </submittedName>
</protein>
<organism evidence="1 2">
    <name type="scientific">Aristophania vespae</name>
    <dbReference type="NCBI Taxonomy" id="2697033"/>
    <lineage>
        <taxon>Bacteria</taxon>
        <taxon>Pseudomonadati</taxon>
        <taxon>Pseudomonadota</taxon>
        <taxon>Alphaproteobacteria</taxon>
        <taxon>Acetobacterales</taxon>
        <taxon>Acetobacteraceae</taxon>
        <taxon>Aristophania</taxon>
    </lineage>
</organism>
<proteinExistence type="predicted"/>
<dbReference type="AlphaFoldDB" id="A0A6P1N9V6"/>
<dbReference type="Proteomes" id="UP000463975">
    <property type="component" value="Chromosome"/>
</dbReference>
<gene>
    <name evidence="1" type="primary">cas6e</name>
    <name evidence="1" type="ORF">GT348_01860</name>
</gene>
<evidence type="ECO:0000313" key="2">
    <source>
        <dbReference type="Proteomes" id="UP000463975"/>
    </source>
</evidence>
<dbReference type="SUPFAM" id="SSF117987">
    <property type="entry name" value="CRISPR-associated protein"/>
    <property type="match status" value="1"/>
</dbReference>
<dbReference type="Gene3D" id="3.30.70.1200">
    <property type="entry name" value="Crispr-associated protein, domain 1"/>
    <property type="match status" value="1"/>
</dbReference>
<evidence type="ECO:0000313" key="1">
    <source>
        <dbReference type="EMBL" id="QHI95196.1"/>
    </source>
</evidence>
<dbReference type="InterPro" id="IPR010179">
    <property type="entry name" value="CRISPR-assoc_prot_Cse3"/>
</dbReference>
<accession>A0A6P1N9V6</accession>
<dbReference type="Pfam" id="PF08798">
    <property type="entry name" value="CRISPR_assoc"/>
    <property type="match status" value="1"/>
</dbReference>
<reference evidence="1 2" key="1">
    <citation type="submission" date="2020-01" db="EMBL/GenBank/DDBJ databases">
        <title>Genome sequencing of strain KACC 21507.</title>
        <authorList>
            <person name="Heo J."/>
            <person name="Kim S.-J."/>
            <person name="Kim J.-S."/>
            <person name="Hong S.-B."/>
            <person name="Kwon S.-W."/>
        </authorList>
    </citation>
    <scope>NUCLEOTIDE SEQUENCE [LARGE SCALE GENOMIC DNA]</scope>
    <source>
        <strain evidence="1 2">KACC 21507</strain>
    </source>
</reference>
<dbReference type="Gene3D" id="3.30.70.1210">
    <property type="entry name" value="Crispr-associated protein, domain 2"/>
    <property type="match status" value="1"/>
</dbReference>
<dbReference type="RefSeq" id="WP_160618274.1">
    <property type="nucleotide sequence ID" value="NZ_CP047652.1"/>
</dbReference>
<sequence length="226" mass="25948">MSGPFLSRVSLRRDLSTRVVAGLIDKSLNNERELVAHSLLWTLFGDDPERKRDFLWLETEPRHYLILSEREAVDRHNLFNIETKLFQLSVKKGDYLNFSLRANATIARKLPEQKRGVRHDIVMNALYKIPKEERSLKRDILTQKVGCEWLAHQGELSGFELSEDFFVTSTSVLSLARKYKKPAIFGVMEMRGTLKVTDPEKLLNKVRSGFGRARAFGCGLMLIKPA</sequence>
<dbReference type="NCBIfam" id="TIGR01907">
    <property type="entry name" value="casE_Cse3"/>
    <property type="match status" value="1"/>
</dbReference>
<name>A0A6P1N9V6_9PROT</name>
<dbReference type="EMBL" id="CP047652">
    <property type="protein sequence ID" value="QHI95196.1"/>
    <property type="molecule type" value="Genomic_DNA"/>
</dbReference>
<keyword evidence="2" id="KW-1185">Reference proteome</keyword>